<dbReference type="Pfam" id="PF05529">
    <property type="entry name" value="Bap31"/>
    <property type="match status" value="1"/>
</dbReference>
<accession>A0A830HY79</accession>
<name>A0A830HY79_9CHLO</name>
<dbReference type="Proteomes" id="UP000660262">
    <property type="component" value="Unassembled WGS sequence"/>
</dbReference>
<sequence length="145" mass="16704">MGAAWQWFLYTTLPLPVLLLFLLTFPGAQWVRRTVLRSTASIMSTRVSLGSSSFRLVYAFVFVVSVVFLSCTATCLRLQNEKDIADESLMSPAQRMQVLARRWRADRNWWISLFALVMWYLLARVAALCTKLHRLEEAQKAEKAK</sequence>
<comment type="caution">
    <text evidence="3">The sequence shown here is derived from an EMBL/GenBank/DDBJ whole genome shotgun (WGS) entry which is preliminary data.</text>
</comment>
<proteinExistence type="predicted"/>
<feature type="transmembrane region" description="Helical" evidence="1">
    <location>
        <begin position="7"/>
        <end position="28"/>
    </location>
</feature>
<feature type="transmembrane region" description="Helical" evidence="1">
    <location>
        <begin position="109"/>
        <end position="127"/>
    </location>
</feature>
<reference evidence="3" key="1">
    <citation type="submission" date="2020-10" db="EMBL/GenBank/DDBJ databases">
        <title>Unveiling of a novel bifunctional photoreceptor, Dualchrome1, isolated from a cosmopolitan green alga.</title>
        <authorList>
            <person name="Suzuki S."/>
            <person name="Kawachi M."/>
        </authorList>
    </citation>
    <scope>NUCLEOTIDE SEQUENCE</scope>
    <source>
        <strain evidence="3">NIES 2893</strain>
    </source>
</reference>
<evidence type="ECO:0000256" key="1">
    <source>
        <dbReference type="SAM" id="Phobius"/>
    </source>
</evidence>
<organism evidence="3 4">
    <name type="scientific">Pycnococcus provasolii</name>
    <dbReference type="NCBI Taxonomy" id="41880"/>
    <lineage>
        <taxon>Eukaryota</taxon>
        <taxon>Viridiplantae</taxon>
        <taxon>Chlorophyta</taxon>
        <taxon>Pseudoscourfieldiophyceae</taxon>
        <taxon>Pseudoscourfieldiales</taxon>
        <taxon>Pycnococcaceae</taxon>
        <taxon>Pycnococcus</taxon>
    </lineage>
</organism>
<feature type="transmembrane region" description="Helical" evidence="1">
    <location>
        <begin position="56"/>
        <end position="76"/>
    </location>
</feature>
<dbReference type="AlphaFoldDB" id="A0A830HY79"/>
<dbReference type="OrthoDB" id="541700at2759"/>
<keyword evidence="1" id="KW-1133">Transmembrane helix</keyword>
<keyword evidence="1" id="KW-0812">Transmembrane</keyword>
<keyword evidence="1" id="KW-0472">Membrane</keyword>
<keyword evidence="4" id="KW-1185">Reference proteome</keyword>
<protein>
    <recommendedName>
        <fullName evidence="2">BAP29/BAP31 transmembrane domain-containing protein</fullName>
    </recommendedName>
</protein>
<feature type="domain" description="BAP29/BAP31 transmembrane" evidence="2">
    <location>
        <begin position="9"/>
        <end position="140"/>
    </location>
</feature>
<evidence type="ECO:0000313" key="3">
    <source>
        <dbReference type="EMBL" id="GHP09839.1"/>
    </source>
</evidence>
<dbReference type="InterPro" id="IPR040463">
    <property type="entry name" value="BAP29/BAP31_N"/>
</dbReference>
<evidence type="ECO:0000259" key="2">
    <source>
        <dbReference type="Pfam" id="PF05529"/>
    </source>
</evidence>
<dbReference type="EMBL" id="BNJQ01000026">
    <property type="protein sequence ID" value="GHP09839.1"/>
    <property type="molecule type" value="Genomic_DNA"/>
</dbReference>
<evidence type="ECO:0000313" key="4">
    <source>
        <dbReference type="Proteomes" id="UP000660262"/>
    </source>
</evidence>
<gene>
    <name evidence="3" type="ORF">PPROV_000857400</name>
</gene>